<dbReference type="SUPFAM" id="SSF88723">
    <property type="entry name" value="PIN domain-like"/>
    <property type="match status" value="1"/>
</dbReference>
<reference evidence="2 3" key="1">
    <citation type="journal article" date="2013" name="BMC Genomics">
        <title>Genome sequencing and comparative genomics of honey bee microsporidia, Nosema apis reveal novel insights into host-parasite interactions.</title>
        <authorList>
            <person name="Chen Yp."/>
            <person name="Pettis J.S."/>
            <person name="Zhao Y."/>
            <person name="Liu X."/>
            <person name="Tallon L.J."/>
            <person name="Sadzewicz L.D."/>
            <person name="Li R."/>
            <person name="Zheng H."/>
            <person name="Huang S."/>
            <person name="Zhang X."/>
            <person name="Hamilton M.C."/>
            <person name="Pernal S.F."/>
            <person name="Melathopoulos A.P."/>
            <person name="Yan X."/>
            <person name="Evans J.D."/>
        </authorList>
    </citation>
    <scope>NUCLEOTIDE SEQUENCE [LARGE SCALE GENOMIC DNA]</scope>
    <source>
        <strain evidence="2 3">BRL 01</strain>
    </source>
</reference>
<evidence type="ECO:0000259" key="1">
    <source>
        <dbReference type="SMART" id="SM00670"/>
    </source>
</evidence>
<dbReference type="HOGENOM" id="CLU_1065943_0_0_1"/>
<dbReference type="AlphaFoldDB" id="T0MBQ0"/>
<dbReference type="EMBL" id="KE647267">
    <property type="protein sequence ID" value="EQB60616.1"/>
    <property type="molecule type" value="Genomic_DNA"/>
</dbReference>
<organism evidence="2 3">
    <name type="scientific">Vairimorpha apis BRL 01</name>
    <dbReference type="NCBI Taxonomy" id="1037528"/>
    <lineage>
        <taxon>Eukaryota</taxon>
        <taxon>Fungi</taxon>
        <taxon>Fungi incertae sedis</taxon>
        <taxon>Microsporidia</taxon>
        <taxon>Nosematidae</taxon>
        <taxon>Vairimorpha</taxon>
    </lineage>
</organism>
<dbReference type="Proteomes" id="UP000053780">
    <property type="component" value="Unassembled WGS sequence"/>
</dbReference>
<proteinExistence type="predicted"/>
<evidence type="ECO:0000313" key="3">
    <source>
        <dbReference type="Proteomes" id="UP000053780"/>
    </source>
</evidence>
<feature type="domain" description="PIN" evidence="1">
    <location>
        <begin position="3"/>
        <end position="120"/>
    </location>
</feature>
<gene>
    <name evidence="2" type="ORF">NAPIS_ORF01815</name>
</gene>
<dbReference type="VEuPathDB" id="MicrosporidiaDB:NAPIS_ORF01815"/>
<protein>
    <submittedName>
        <fullName evidence="2">Putative ribonucleoside diphosphate reductase (Alpha chain)</fullName>
    </submittedName>
</protein>
<name>T0MBQ0_9MICR</name>
<evidence type="ECO:0000313" key="2">
    <source>
        <dbReference type="EMBL" id="EQB60616.1"/>
    </source>
</evidence>
<accession>T0MBQ0</accession>
<dbReference type="OrthoDB" id="2017974at2759"/>
<dbReference type="InterPro" id="IPR029060">
    <property type="entry name" value="PIN-like_dom_sf"/>
</dbReference>
<dbReference type="Pfam" id="PF13638">
    <property type="entry name" value="PIN_4"/>
    <property type="match status" value="1"/>
</dbReference>
<dbReference type="Gene3D" id="3.40.50.1010">
    <property type="entry name" value="5'-nuclease"/>
    <property type="match status" value="1"/>
</dbReference>
<dbReference type="GO" id="GO:0004540">
    <property type="term" value="F:RNA nuclease activity"/>
    <property type="evidence" value="ECO:0007669"/>
    <property type="project" value="UniProtKB-ARBA"/>
</dbReference>
<keyword evidence="3" id="KW-1185">Reference proteome</keyword>
<dbReference type="SMART" id="SM00670">
    <property type="entry name" value="PINc"/>
    <property type="match status" value="1"/>
</dbReference>
<sequence length="250" mass="28866">MNIIIVPDTNIFIKRLDILSNFLNDKHPFNVKILVSKLVLNELDKLKTNLKEAVTAHIFLNNNLKNETLKIEGETETNGMDLEISYPKFEKHMTVDDKIIRTVSIINNSVIITSDKNMYLKCKGENVKCVFVDNKLYSDVKLEIYILQTAAEPMDINYEVYEPSFMEQAANILRPVTIKIMKNAVGPGYSVVYEDRIENGGIEDLINIYIDNFPIFSEYIHRSSKKLLISIKKLLKESKQDIEKKMLCRI</sequence>
<dbReference type="InterPro" id="IPR002716">
    <property type="entry name" value="PIN_dom"/>
</dbReference>